<keyword evidence="3 4" id="KW-0440">LIM domain</keyword>
<feature type="region of interest" description="Disordered" evidence="5">
    <location>
        <begin position="177"/>
        <end position="265"/>
    </location>
</feature>
<dbReference type="GO" id="GO:0046872">
    <property type="term" value="F:metal ion binding"/>
    <property type="evidence" value="ECO:0007669"/>
    <property type="project" value="UniProtKB-KW"/>
</dbReference>
<evidence type="ECO:0000256" key="2">
    <source>
        <dbReference type="ARBA" id="ARBA00022833"/>
    </source>
</evidence>
<evidence type="ECO:0000259" key="6">
    <source>
        <dbReference type="PROSITE" id="PS50023"/>
    </source>
</evidence>
<feature type="compositionally biased region" description="Low complexity" evidence="5">
    <location>
        <begin position="529"/>
        <end position="545"/>
    </location>
</feature>
<dbReference type="SMART" id="SM00132">
    <property type="entry name" value="LIM"/>
    <property type="match status" value="1"/>
</dbReference>
<feature type="compositionally biased region" description="Basic and acidic residues" evidence="5">
    <location>
        <begin position="546"/>
        <end position="570"/>
    </location>
</feature>
<evidence type="ECO:0000313" key="8">
    <source>
        <dbReference type="Proteomes" id="UP001233172"/>
    </source>
</evidence>
<feature type="compositionally biased region" description="Polar residues" evidence="5">
    <location>
        <begin position="614"/>
        <end position="659"/>
    </location>
</feature>
<feature type="compositionally biased region" description="Polar residues" evidence="5">
    <location>
        <begin position="574"/>
        <end position="599"/>
    </location>
</feature>
<protein>
    <submittedName>
        <fullName evidence="7">LIM and SH3 domain protein Lasp</fullName>
    </submittedName>
</protein>
<evidence type="ECO:0000256" key="5">
    <source>
        <dbReference type="SAM" id="MobiDB-lite"/>
    </source>
</evidence>
<keyword evidence="1 4" id="KW-0479">Metal-binding</keyword>
<name>A0AAD8FHZ3_BIOPF</name>
<comment type="caution">
    <text evidence="7">The sequence shown here is derived from an EMBL/GenBank/DDBJ whole genome shotgun (WGS) entry which is preliminary data.</text>
</comment>
<dbReference type="Pfam" id="PF00412">
    <property type="entry name" value="LIM"/>
    <property type="match status" value="1"/>
</dbReference>
<feature type="region of interest" description="Disordered" evidence="5">
    <location>
        <begin position="139"/>
        <end position="164"/>
    </location>
</feature>
<dbReference type="PROSITE" id="PS00478">
    <property type="entry name" value="LIM_DOMAIN_1"/>
    <property type="match status" value="1"/>
</dbReference>
<dbReference type="EMBL" id="JASAOG010000019">
    <property type="protein sequence ID" value="KAK0063829.1"/>
    <property type="molecule type" value="Genomic_DNA"/>
</dbReference>
<organism evidence="7 8">
    <name type="scientific">Biomphalaria pfeifferi</name>
    <name type="common">Bloodfluke planorb</name>
    <name type="synonym">Freshwater snail</name>
    <dbReference type="NCBI Taxonomy" id="112525"/>
    <lineage>
        <taxon>Eukaryota</taxon>
        <taxon>Metazoa</taxon>
        <taxon>Spiralia</taxon>
        <taxon>Lophotrochozoa</taxon>
        <taxon>Mollusca</taxon>
        <taxon>Gastropoda</taxon>
        <taxon>Heterobranchia</taxon>
        <taxon>Euthyneura</taxon>
        <taxon>Panpulmonata</taxon>
        <taxon>Hygrophila</taxon>
        <taxon>Lymnaeoidea</taxon>
        <taxon>Planorbidae</taxon>
        <taxon>Biomphalaria</taxon>
    </lineage>
</organism>
<keyword evidence="8" id="KW-1185">Reference proteome</keyword>
<evidence type="ECO:0000256" key="3">
    <source>
        <dbReference type="ARBA" id="ARBA00023038"/>
    </source>
</evidence>
<accession>A0AAD8FHZ3</accession>
<dbReference type="Gene3D" id="2.10.110.10">
    <property type="entry name" value="Cysteine Rich Protein"/>
    <property type="match status" value="1"/>
</dbReference>
<dbReference type="InterPro" id="IPR001781">
    <property type="entry name" value="Znf_LIM"/>
</dbReference>
<feature type="compositionally biased region" description="Low complexity" evidence="5">
    <location>
        <begin position="139"/>
        <end position="148"/>
    </location>
</feature>
<feature type="region of interest" description="Disordered" evidence="5">
    <location>
        <begin position="685"/>
        <end position="705"/>
    </location>
</feature>
<dbReference type="AlphaFoldDB" id="A0AAD8FHZ3"/>
<reference evidence="7" key="2">
    <citation type="submission" date="2023-04" db="EMBL/GenBank/DDBJ databases">
        <authorList>
            <person name="Bu L."/>
            <person name="Lu L."/>
            <person name="Laidemitt M.R."/>
            <person name="Zhang S.M."/>
            <person name="Mutuku M."/>
            <person name="Mkoji G."/>
            <person name="Steinauer M."/>
            <person name="Loker E.S."/>
        </authorList>
    </citation>
    <scope>NUCLEOTIDE SEQUENCE</scope>
    <source>
        <strain evidence="7">KasaAsao</strain>
        <tissue evidence="7">Whole Snail</tissue>
    </source>
</reference>
<gene>
    <name evidence="7" type="ORF">Bpfe_006514</name>
</gene>
<feature type="compositionally biased region" description="Low complexity" evidence="5">
    <location>
        <begin position="214"/>
        <end position="257"/>
    </location>
</feature>
<dbReference type="PROSITE" id="PS50023">
    <property type="entry name" value="LIM_DOMAIN_2"/>
    <property type="match status" value="1"/>
</dbReference>
<keyword evidence="2 4" id="KW-0862">Zinc</keyword>
<dbReference type="Proteomes" id="UP001233172">
    <property type="component" value="Unassembled WGS sequence"/>
</dbReference>
<feature type="region of interest" description="Disordered" evidence="5">
    <location>
        <begin position="495"/>
        <end position="664"/>
    </location>
</feature>
<feature type="compositionally biased region" description="Basic and acidic residues" evidence="5">
    <location>
        <begin position="691"/>
        <end position="705"/>
    </location>
</feature>
<evidence type="ECO:0000313" key="7">
    <source>
        <dbReference type="EMBL" id="KAK0063829.1"/>
    </source>
</evidence>
<evidence type="ECO:0000256" key="1">
    <source>
        <dbReference type="ARBA" id="ARBA00022723"/>
    </source>
</evidence>
<proteinExistence type="predicted"/>
<feature type="domain" description="LIM zinc-binding" evidence="6">
    <location>
        <begin position="277"/>
        <end position="343"/>
    </location>
</feature>
<dbReference type="PANTHER" id="PTHR24206">
    <property type="entry name" value="OS06G0237300 PROTEIN"/>
    <property type="match status" value="1"/>
</dbReference>
<reference evidence="7" key="1">
    <citation type="journal article" date="2023" name="PLoS Negl. Trop. Dis.">
        <title>A genome sequence for Biomphalaria pfeifferi, the major vector snail for the human-infecting parasite Schistosoma mansoni.</title>
        <authorList>
            <person name="Bu L."/>
            <person name="Lu L."/>
            <person name="Laidemitt M.R."/>
            <person name="Zhang S.M."/>
            <person name="Mutuku M."/>
            <person name="Mkoji G."/>
            <person name="Steinauer M."/>
            <person name="Loker E.S."/>
        </authorList>
    </citation>
    <scope>NUCLEOTIDE SEQUENCE</scope>
    <source>
        <strain evidence="7">KasaAsao</strain>
    </source>
</reference>
<evidence type="ECO:0000256" key="4">
    <source>
        <dbReference type="PROSITE-ProRule" id="PRU00125"/>
    </source>
</evidence>
<sequence>MDNLQNSLPPYLFPSAYSVRPQGVVGYQNQTSFSLGTVGYAPTPTSGVGVPGVQPSLYQQSPPLAYAGSMGNIAVPPLSSGLIQTPLATYVPVPNPNLQHALAHQPSSEGQQLPWPLQTGAVPNVAPFVQVLPMPATSTHQTVTTQTSPDIIPENPGSAVQENGLRGHENIDYSASAATAPQGAEPRPVSPENVRPAVPRQNSIITSIPKKLNPSLQLRSSSGSQSPESRGSKSRLSFESRSSTSSVASPTTVSSPVAGSDPSTHVLPCYEKPVKRDQCLRCFKKVYPMEQVGPIKEVMYHKNCFTCIACGLQLNLKNFSHNPNDLDDLNVFCVAHRPREKSVSVDATAITIARALNVPKLDKVNEQIRGDRYPSEVLARSFYSHPAASAFVTPKENVYYGMSYDELQQQRLQNQREAELNTAYQPPPGNQTPQQQNQQEDKLNYQAYQMPPQNQTLLQQNQQEAEVNYPAYPMPLQSQTSLQWNESYVISTVVNGDKSPSFNVRHDRQVSNDEVFEPSYYGNGDGRRSPTLSESSHSSSTSVTIRRNDRPSMESIMRELTAKVSISREDGEPDSTSATSIMRSDRPSNASSVSTSPTRLSGGANFRQEDGISVRSSTGSNHSGQDSIDLNSSFSSQGRLMASTSSLERSDRPSLTSSMDGRERSELTVVLGQSKVAHCTVVPIDPSRYLPKNETRRMDRPSQYP</sequence>